<evidence type="ECO:0000313" key="10">
    <source>
        <dbReference type="Proteomes" id="UP000269721"/>
    </source>
</evidence>
<dbReference type="OrthoDB" id="5723at2759"/>
<feature type="region of interest" description="Disordered" evidence="7">
    <location>
        <begin position="267"/>
        <end position="315"/>
    </location>
</feature>
<evidence type="ECO:0000256" key="3">
    <source>
        <dbReference type="ARBA" id="ARBA00022723"/>
    </source>
</evidence>
<evidence type="ECO:0000313" key="9">
    <source>
        <dbReference type="EMBL" id="RKO88442.1"/>
    </source>
</evidence>
<dbReference type="GO" id="GO:0009314">
    <property type="term" value="P:response to radiation"/>
    <property type="evidence" value="ECO:0007669"/>
    <property type="project" value="TreeGrafter"/>
</dbReference>
<accession>A0A4P9W8K3</accession>
<dbReference type="GO" id="GO:0003887">
    <property type="term" value="F:DNA-directed DNA polymerase activity"/>
    <property type="evidence" value="ECO:0007669"/>
    <property type="project" value="TreeGrafter"/>
</dbReference>
<dbReference type="GO" id="GO:0005657">
    <property type="term" value="C:replication fork"/>
    <property type="evidence" value="ECO:0007669"/>
    <property type="project" value="TreeGrafter"/>
</dbReference>
<dbReference type="InterPro" id="IPR041298">
    <property type="entry name" value="UBZ3"/>
</dbReference>
<dbReference type="GO" id="GO:0046872">
    <property type="term" value="F:metal ion binding"/>
    <property type="evidence" value="ECO:0007669"/>
    <property type="project" value="UniProtKB-KW"/>
</dbReference>
<dbReference type="PANTHER" id="PTHR45873">
    <property type="entry name" value="DNA POLYMERASE ETA"/>
    <property type="match status" value="1"/>
</dbReference>
<dbReference type="Gene3D" id="3.30.1490.100">
    <property type="entry name" value="DNA polymerase, Y-family, little finger domain"/>
    <property type="match status" value="1"/>
</dbReference>
<evidence type="ECO:0000256" key="1">
    <source>
        <dbReference type="ARBA" id="ARBA00004123"/>
    </source>
</evidence>
<protein>
    <recommendedName>
        <fullName evidence="8">UBZ3-type domain-containing protein</fullName>
    </recommendedName>
</protein>
<dbReference type="PANTHER" id="PTHR45873:SF1">
    <property type="entry name" value="DNA POLYMERASE ETA"/>
    <property type="match status" value="1"/>
</dbReference>
<dbReference type="InterPro" id="IPR052230">
    <property type="entry name" value="DNA_polymerase_eta"/>
</dbReference>
<feature type="compositionally biased region" description="Basic and acidic residues" evidence="7">
    <location>
        <begin position="283"/>
        <end position="292"/>
    </location>
</feature>
<dbReference type="GO" id="GO:0035861">
    <property type="term" value="C:site of double-strand break"/>
    <property type="evidence" value="ECO:0007669"/>
    <property type="project" value="TreeGrafter"/>
</dbReference>
<evidence type="ECO:0000256" key="5">
    <source>
        <dbReference type="ARBA" id="ARBA00023204"/>
    </source>
</evidence>
<evidence type="ECO:0000256" key="4">
    <source>
        <dbReference type="ARBA" id="ARBA00022763"/>
    </source>
</evidence>
<proteinExistence type="predicted"/>
<dbReference type="Pfam" id="PF18439">
    <property type="entry name" value="zf_UBZ"/>
    <property type="match status" value="1"/>
</dbReference>
<keyword evidence="4" id="KW-0227">DNA damage</keyword>
<dbReference type="AlphaFoldDB" id="A0A4P9W8K3"/>
<gene>
    <name evidence="9" type="ORF">BDK51DRAFT_39673</name>
</gene>
<feature type="region of interest" description="Disordered" evidence="7">
    <location>
        <begin position="145"/>
        <end position="246"/>
    </location>
</feature>
<keyword evidence="5" id="KW-0234">DNA repair</keyword>
<name>A0A4P9W8K3_9FUNG</name>
<evidence type="ECO:0000256" key="7">
    <source>
        <dbReference type="SAM" id="MobiDB-lite"/>
    </source>
</evidence>
<sequence length="315" mass="33120">MGAHKAMQPPIVSVDRIRDWLGILASEMYSRLQEEFEEKSRWPKTFVVWIVPSSSEDSTSGSILISLCRLGQVSYHLANAPASRSKSCPMPARVKVKSAATLIDRAWSLVGKDDLVPCAGLSMSATGLTKEEAGGEGMARWLARAAPGGAARDASEGGGRNDVAPSEDGGQGGPIPPPSPAPAVDASPLSRSPVKGLHAFFPPATPAPSSPSRIAPPATALPASIPTSPPASTSPAHHCTTCGVRLPDDERDRQEHADFHFAMEVSRAGEQTAVPTPGKRKREATAKGEGRGRITHFFARKDDGGGSRDDGRRPG</sequence>
<evidence type="ECO:0000259" key="8">
    <source>
        <dbReference type="PROSITE" id="PS51907"/>
    </source>
</evidence>
<feature type="compositionally biased region" description="Low complexity" evidence="7">
    <location>
        <begin position="210"/>
        <end position="236"/>
    </location>
</feature>
<dbReference type="InterPro" id="IPR036775">
    <property type="entry name" value="DNA_pol_Y-fam_lit_finger_sf"/>
</dbReference>
<keyword evidence="6" id="KW-0539">Nucleus</keyword>
<dbReference type="GO" id="GO:0005634">
    <property type="term" value="C:nucleus"/>
    <property type="evidence" value="ECO:0007669"/>
    <property type="project" value="UniProtKB-SubCell"/>
</dbReference>
<keyword evidence="3" id="KW-0479">Metal-binding</keyword>
<comment type="subcellular location">
    <subcellularLocation>
        <location evidence="1">Nucleus</location>
    </subcellularLocation>
</comment>
<organism evidence="9 10">
    <name type="scientific">Blyttiomyces helicus</name>
    <dbReference type="NCBI Taxonomy" id="388810"/>
    <lineage>
        <taxon>Eukaryota</taxon>
        <taxon>Fungi</taxon>
        <taxon>Fungi incertae sedis</taxon>
        <taxon>Chytridiomycota</taxon>
        <taxon>Chytridiomycota incertae sedis</taxon>
        <taxon>Chytridiomycetes</taxon>
        <taxon>Chytridiomycetes incertae sedis</taxon>
        <taxon>Blyttiomyces</taxon>
    </lineage>
</organism>
<evidence type="ECO:0000256" key="2">
    <source>
        <dbReference type="ARBA" id="ARBA00022679"/>
    </source>
</evidence>
<dbReference type="SUPFAM" id="SSF100879">
    <property type="entry name" value="Lesion bypass DNA polymerase (Y-family), little finger domain"/>
    <property type="match status" value="1"/>
</dbReference>
<keyword evidence="10" id="KW-1185">Reference proteome</keyword>
<reference evidence="10" key="1">
    <citation type="journal article" date="2018" name="Nat. Microbiol.">
        <title>Leveraging single-cell genomics to expand the fungal tree of life.</title>
        <authorList>
            <person name="Ahrendt S.R."/>
            <person name="Quandt C.A."/>
            <person name="Ciobanu D."/>
            <person name="Clum A."/>
            <person name="Salamov A."/>
            <person name="Andreopoulos B."/>
            <person name="Cheng J.F."/>
            <person name="Woyke T."/>
            <person name="Pelin A."/>
            <person name="Henrissat B."/>
            <person name="Reynolds N.K."/>
            <person name="Benny G.L."/>
            <person name="Smith M.E."/>
            <person name="James T.Y."/>
            <person name="Grigoriev I.V."/>
        </authorList>
    </citation>
    <scope>NUCLEOTIDE SEQUENCE [LARGE SCALE GENOMIC DNA]</scope>
</reference>
<dbReference type="PROSITE" id="PS51907">
    <property type="entry name" value="ZF_UBZ3"/>
    <property type="match status" value="1"/>
</dbReference>
<dbReference type="Proteomes" id="UP000269721">
    <property type="component" value="Unassembled WGS sequence"/>
</dbReference>
<feature type="domain" description="UBZ3-type" evidence="8">
    <location>
        <begin position="232"/>
        <end position="268"/>
    </location>
</feature>
<dbReference type="EMBL" id="KZ996712">
    <property type="protein sequence ID" value="RKO88442.1"/>
    <property type="molecule type" value="Genomic_DNA"/>
</dbReference>
<feature type="compositionally biased region" description="Basic and acidic residues" evidence="7">
    <location>
        <begin position="299"/>
        <end position="315"/>
    </location>
</feature>
<keyword evidence="2" id="KW-0808">Transferase</keyword>
<dbReference type="GO" id="GO:0042276">
    <property type="term" value="P:error-prone translesion synthesis"/>
    <property type="evidence" value="ECO:0007669"/>
    <property type="project" value="TreeGrafter"/>
</dbReference>
<dbReference type="GO" id="GO:0003684">
    <property type="term" value="F:damaged DNA binding"/>
    <property type="evidence" value="ECO:0007669"/>
    <property type="project" value="InterPro"/>
</dbReference>
<dbReference type="GO" id="GO:0006281">
    <property type="term" value="P:DNA repair"/>
    <property type="evidence" value="ECO:0007669"/>
    <property type="project" value="UniProtKB-KW"/>
</dbReference>
<evidence type="ECO:0000256" key="6">
    <source>
        <dbReference type="ARBA" id="ARBA00023242"/>
    </source>
</evidence>